<sequence length="556" mass="59162">MVNGDHGASPPVLVPAVGASRLARAPGWWRTAVVYQIYVRSFADSTGDGVGDLAGVTAHLDAVAWLGADAVWLTPFYPSPQADHGYDVADHRGVDPLFGDLAAFDALVARAHALDLGVVVDLVPNHVSDQHAWFREAVTSPPGAPARRRFHVRPGRGPGGALPPTGWTSMFGGPAWTRLPDGEWYLHLFAPEQPDLNWTHDAVRADFAATLAFWAARGVDGFRVDVAGGLAKDPAYGEVPARRDPPAVHPPAVHPHWDRPEVHEIYREWRSVLDDAGPDLFAVAEAWGPPERTAAFARPDELGQAFAFGLLGVPWSATAIRREVTAQLGAHGAVGALPAWVLSNHDSARVATRRGPAAALALHLFLLAMPGAFYLYAGDELGLPEVDVPRAAWKDPQAVRTGGRLPSRDGARIPLPWTADPPGFGFTTGTPWLPTPPGWGTHARDRQERDPHSPWGVLHRALTVRHDVWGGADAAGPLEWLPSPPGTLVARRGNAVVVLNASRRTWPLARLVRTGAAQLTVIAASGPLPGPLGSADPPVVSALVPPATAVWLVPSG</sequence>
<protein>
    <submittedName>
        <fullName evidence="3">Alpha-amylase</fullName>
    </submittedName>
</protein>
<organism evidence="3 4">
    <name type="scientific">Pengzhenrongella frigida</name>
    <dbReference type="NCBI Taxonomy" id="1259133"/>
    <lineage>
        <taxon>Bacteria</taxon>
        <taxon>Bacillati</taxon>
        <taxon>Actinomycetota</taxon>
        <taxon>Actinomycetes</taxon>
        <taxon>Micrococcales</taxon>
        <taxon>Pengzhenrongella</taxon>
    </lineage>
</organism>
<evidence type="ECO:0000313" key="3">
    <source>
        <dbReference type="EMBL" id="RYV51459.1"/>
    </source>
</evidence>
<dbReference type="OrthoDB" id="9043248at2"/>
<dbReference type="SMART" id="SM00642">
    <property type="entry name" value="Aamy"/>
    <property type="match status" value="1"/>
</dbReference>
<reference evidence="3 4" key="1">
    <citation type="submission" date="2019-01" db="EMBL/GenBank/DDBJ databases">
        <title>Novel species of Cellulomonas.</title>
        <authorList>
            <person name="Liu Q."/>
            <person name="Xin Y.-H."/>
        </authorList>
    </citation>
    <scope>NUCLEOTIDE SEQUENCE [LARGE SCALE GENOMIC DNA]</scope>
    <source>
        <strain evidence="3 4">HLT2-17</strain>
    </source>
</reference>
<dbReference type="Gene3D" id="3.90.400.10">
    <property type="entry name" value="Oligo-1,6-glucosidase, Domain 2"/>
    <property type="match status" value="1"/>
</dbReference>
<dbReference type="Pfam" id="PF00128">
    <property type="entry name" value="Alpha-amylase"/>
    <property type="match status" value="1"/>
</dbReference>
<comment type="caution">
    <text evidence="3">The sequence shown here is derived from an EMBL/GenBank/DDBJ whole genome shotgun (WGS) entry which is preliminary data.</text>
</comment>
<dbReference type="Gene3D" id="3.20.20.80">
    <property type="entry name" value="Glycosidases"/>
    <property type="match status" value="1"/>
</dbReference>
<name>A0A4Q5N0A6_9MICO</name>
<gene>
    <name evidence="3" type="ORF">EUA98_08515</name>
</gene>
<dbReference type="SUPFAM" id="SSF51445">
    <property type="entry name" value="(Trans)glycosidases"/>
    <property type="match status" value="1"/>
</dbReference>
<dbReference type="InterPro" id="IPR006047">
    <property type="entry name" value="GH13_cat_dom"/>
</dbReference>
<accession>A0A4Q5N0A6</accession>
<dbReference type="Proteomes" id="UP000293764">
    <property type="component" value="Unassembled WGS sequence"/>
</dbReference>
<keyword evidence="4" id="KW-1185">Reference proteome</keyword>
<dbReference type="GO" id="GO:0009313">
    <property type="term" value="P:oligosaccharide catabolic process"/>
    <property type="evidence" value="ECO:0007669"/>
    <property type="project" value="TreeGrafter"/>
</dbReference>
<dbReference type="EMBL" id="SDWW01000016">
    <property type="protein sequence ID" value="RYV51459.1"/>
    <property type="molecule type" value="Genomic_DNA"/>
</dbReference>
<dbReference type="InterPro" id="IPR017853">
    <property type="entry name" value="GH"/>
</dbReference>
<comment type="similarity">
    <text evidence="1">Belongs to the glycosyl hydrolase 13 family.</text>
</comment>
<dbReference type="PANTHER" id="PTHR10357:SF179">
    <property type="entry name" value="NEUTRAL AND BASIC AMINO ACID TRANSPORT PROTEIN RBAT"/>
    <property type="match status" value="1"/>
</dbReference>
<evidence type="ECO:0000259" key="2">
    <source>
        <dbReference type="SMART" id="SM00642"/>
    </source>
</evidence>
<dbReference type="PANTHER" id="PTHR10357">
    <property type="entry name" value="ALPHA-AMYLASE FAMILY MEMBER"/>
    <property type="match status" value="1"/>
</dbReference>
<evidence type="ECO:0000256" key="1">
    <source>
        <dbReference type="ARBA" id="ARBA00008061"/>
    </source>
</evidence>
<feature type="domain" description="Glycosyl hydrolase family 13 catalytic" evidence="2">
    <location>
        <begin position="36"/>
        <end position="412"/>
    </location>
</feature>
<dbReference type="RefSeq" id="WP_130102245.1">
    <property type="nucleotide sequence ID" value="NZ_SDWW01000016.1"/>
</dbReference>
<evidence type="ECO:0000313" key="4">
    <source>
        <dbReference type="Proteomes" id="UP000293764"/>
    </source>
</evidence>
<dbReference type="GO" id="GO:0004556">
    <property type="term" value="F:alpha-amylase activity"/>
    <property type="evidence" value="ECO:0007669"/>
    <property type="project" value="TreeGrafter"/>
</dbReference>
<dbReference type="AlphaFoldDB" id="A0A4Q5N0A6"/>
<dbReference type="InterPro" id="IPR045857">
    <property type="entry name" value="O16G_dom_2"/>
</dbReference>
<proteinExistence type="inferred from homology"/>